<evidence type="ECO:0000313" key="2">
    <source>
        <dbReference type="Proteomes" id="UP001431783"/>
    </source>
</evidence>
<dbReference type="Proteomes" id="UP001431783">
    <property type="component" value="Unassembled WGS sequence"/>
</dbReference>
<dbReference type="EMBL" id="JARQZJ010000129">
    <property type="protein sequence ID" value="KAK9891673.1"/>
    <property type="molecule type" value="Genomic_DNA"/>
</dbReference>
<organism evidence="1 2">
    <name type="scientific">Henosepilachna vigintioctopunctata</name>
    <dbReference type="NCBI Taxonomy" id="420089"/>
    <lineage>
        <taxon>Eukaryota</taxon>
        <taxon>Metazoa</taxon>
        <taxon>Ecdysozoa</taxon>
        <taxon>Arthropoda</taxon>
        <taxon>Hexapoda</taxon>
        <taxon>Insecta</taxon>
        <taxon>Pterygota</taxon>
        <taxon>Neoptera</taxon>
        <taxon>Endopterygota</taxon>
        <taxon>Coleoptera</taxon>
        <taxon>Polyphaga</taxon>
        <taxon>Cucujiformia</taxon>
        <taxon>Coccinelloidea</taxon>
        <taxon>Coccinellidae</taxon>
        <taxon>Epilachninae</taxon>
        <taxon>Epilachnini</taxon>
        <taxon>Henosepilachna</taxon>
    </lineage>
</organism>
<keyword evidence="2" id="KW-1185">Reference proteome</keyword>
<gene>
    <name evidence="1" type="ORF">WA026_015640</name>
</gene>
<accession>A0AAW1VDQ6</accession>
<comment type="caution">
    <text evidence="1">The sequence shown here is derived from an EMBL/GenBank/DDBJ whole genome shotgun (WGS) entry which is preliminary data.</text>
</comment>
<reference evidence="1 2" key="1">
    <citation type="submission" date="2023-03" db="EMBL/GenBank/DDBJ databases">
        <title>Genome insight into feeding habits of ladybird beetles.</title>
        <authorList>
            <person name="Li H.-S."/>
            <person name="Huang Y.-H."/>
            <person name="Pang H."/>
        </authorList>
    </citation>
    <scope>NUCLEOTIDE SEQUENCE [LARGE SCALE GENOMIC DNA]</scope>
    <source>
        <strain evidence="1">SYSU_2023b</strain>
        <tissue evidence="1">Whole body</tissue>
    </source>
</reference>
<proteinExistence type="predicted"/>
<name>A0AAW1VDQ6_9CUCU</name>
<dbReference type="AlphaFoldDB" id="A0AAW1VDQ6"/>
<sequence>MFCFTADVPIARTQNFEYAYRQPTHFCEIVLRARPESHNTITPADAQGAVYGRMDGNISGTTPREILGIHWDRYKGYLRLKKYEITKERIIWIGMKGNTVEGAGVFHIIKTIYLG</sequence>
<protein>
    <submittedName>
        <fullName evidence="1">Uncharacterized protein</fullName>
    </submittedName>
</protein>
<evidence type="ECO:0000313" key="1">
    <source>
        <dbReference type="EMBL" id="KAK9891673.1"/>
    </source>
</evidence>